<dbReference type="Gene3D" id="1.10.287.110">
    <property type="entry name" value="DnaJ domain"/>
    <property type="match status" value="1"/>
</dbReference>
<evidence type="ECO:0000313" key="3">
    <source>
        <dbReference type="EMBL" id="KXU82239.1"/>
    </source>
</evidence>
<dbReference type="PANTHER" id="PTHR44825:SF1">
    <property type="entry name" value="DNAJ HOMOLOG SUBFAMILY C MEMBER 4"/>
    <property type="match status" value="1"/>
</dbReference>
<dbReference type="RefSeq" id="WP_062136923.1">
    <property type="nucleotide sequence ID" value="NZ_LRBG01000039.1"/>
</dbReference>
<dbReference type="OrthoDB" id="8960697at2"/>
<feature type="region of interest" description="Disordered" evidence="1">
    <location>
        <begin position="175"/>
        <end position="213"/>
    </location>
</feature>
<organism evidence="3 4">
    <name type="scientific">Paraburkholderia monticola</name>
    <dbReference type="NCBI Taxonomy" id="1399968"/>
    <lineage>
        <taxon>Bacteria</taxon>
        <taxon>Pseudomonadati</taxon>
        <taxon>Pseudomonadota</taxon>
        <taxon>Betaproteobacteria</taxon>
        <taxon>Burkholderiales</taxon>
        <taxon>Burkholderiaceae</taxon>
        <taxon>Paraburkholderia</taxon>
    </lineage>
</organism>
<sequence>MHTHYDNLRVTRNATAGVIKAAYRALSHEFHPDKNPGRDTTRIMEIINEAYAVLSDPAARARYDAKLLNDEAKSSSKQQGAASAKPDAKIFEARRKRAAEAAARERRAREAAAKNQREAEPVARSGRVAGKVAKTVWGSMAVLAILAVATEYGTTPRSDPITLVRAVQHEAVHPAASTVPANPNPSLGQSSDMEPGSWTNPISGLPSDLDDRWREHPSLEGQRYAWVFKSASGEVAAINVGPVSDRELAAGPDSRSYPPIVRFDKVTVGGRTVWEGTGAGAVHTDNANSGGLPGLTGYLSASGEKFARAWIFEGSGSRWEVLYLSKVANPDAERNAQGFFESILVSTRGDEAPVGAKPNGPMVWVNPVTGRSVQFSGLWEANPLLLSKVNPWAYASACHLVEDTCTSSHEAVGIRFIPDPEKNAPASYLDALRSVNDPTYPLLGTASETLEGGRQVIAGRGRVDVHLSPGPDVRYWIFRANGGVWRIVYTAESGYDNENNAYQFFREVFGTTLDS</sequence>
<dbReference type="PANTHER" id="PTHR44825">
    <property type="match status" value="1"/>
</dbReference>
<name>A0A149PB36_9BURK</name>
<gene>
    <name evidence="3" type="ORF">CI15_32260</name>
</gene>
<dbReference type="InterPro" id="IPR052763">
    <property type="entry name" value="DnaJ_C4"/>
</dbReference>
<dbReference type="SMART" id="SM00271">
    <property type="entry name" value="DnaJ"/>
    <property type="match status" value="1"/>
</dbReference>
<dbReference type="Pfam" id="PF00226">
    <property type="entry name" value="DnaJ"/>
    <property type="match status" value="1"/>
</dbReference>
<dbReference type="PROSITE" id="PS50076">
    <property type="entry name" value="DNAJ_2"/>
    <property type="match status" value="1"/>
</dbReference>
<accession>A0A149PB36</accession>
<evidence type="ECO:0000259" key="2">
    <source>
        <dbReference type="PROSITE" id="PS50076"/>
    </source>
</evidence>
<reference evidence="3 4" key="1">
    <citation type="journal article" date="2015" name="Int. J. Syst. Evol. Microbiol.">
        <title>Burkholderia monticola sp. nov., isolated from mountain soil.</title>
        <authorList>
            <person name="Baek I."/>
            <person name="Seo B."/>
            <person name="Lee I."/>
            <person name="Yi H."/>
            <person name="Chun J."/>
        </authorList>
    </citation>
    <scope>NUCLEOTIDE SEQUENCE [LARGE SCALE GENOMIC DNA]</scope>
    <source>
        <strain evidence="3 4">JC2948</strain>
    </source>
</reference>
<dbReference type="EMBL" id="LRBG01000039">
    <property type="protein sequence ID" value="KXU82239.1"/>
    <property type="molecule type" value="Genomic_DNA"/>
</dbReference>
<dbReference type="STRING" id="1399968.CI15_32260"/>
<evidence type="ECO:0000256" key="1">
    <source>
        <dbReference type="SAM" id="MobiDB-lite"/>
    </source>
</evidence>
<feature type="compositionally biased region" description="Polar residues" evidence="1">
    <location>
        <begin position="179"/>
        <end position="202"/>
    </location>
</feature>
<protein>
    <recommendedName>
        <fullName evidence="2">J domain-containing protein</fullName>
    </recommendedName>
</protein>
<feature type="domain" description="J" evidence="2">
    <location>
        <begin position="3"/>
        <end position="67"/>
    </location>
</feature>
<comment type="caution">
    <text evidence="3">The sequence shown here is derived from an EMBL/GenBank/DDBJ whole genome shotgun (WGS) entry which is preliminary data.</text>
</comment>
<dbReference type="InterPro" id="IPR001623">
    <property type="entry name" value="DnaJ_domain"/>
</dbReference>
<feature type="region of interest" description="Disordered" evidence="1">
    <location>
        <begin position="95"/>
        <end position="120"/>
    </location>
</feature>
<keyword evidence="4" id="KW-1185">Reference proteome</keyword>
<dbReference type="PRINTS" id="PR00625">
    <property type="entry name" value="JDOMAIN"/>
</dbReference>
<dbReference type="CDD" id="cd06257">
    <property type="entry name" value="DnaJ"/>
    <property type="match status" value="1"/>
</dbReference>
<dbReference type="AlphaFoldDB" id="A0A149PB36"/>
<dbReference type="InterPro" id="IPR036869">
    <property type="entry name" value="J_dom_sf"/>
</dbReference>
<proteinExistence type="predicted"/>
<dbReference type="Proteomes" id="UP000075613">
    <property type="component" value="Unassembled WGS sequence"/>
</dbReference>
<dbReference type="SUPFAM" id="SSF46565">
    <property type="entry name" value="Chaperone J-domain"/>
    <property type="match status" value="1"/>
</dbReference>
<evidence type="ECO:0000313" key="4">
    <source>
        <dbReference type="Proteomes" id="UP000075613"/>
    </source>
</evidence>